<dbReference type="InterPro" id="IPR036318">
    <property type="entry name" value="FAD-bd_PCMH-like_sf"/>
</dbReference>
<dbReference type="InterPro" id="IPR016164">
    <property type="entry name" value="FAD-linked_Oxase-like_C"/>
</dbReference>
<dbReference type="Proteomes" id="UP000037046">
    <property type="component" value="Unassembled WGS sequence"/>
</dbReference>
<evidence type="ECO:0000313" key="7">
    <source>
        <dbReference type="Proteomes" id="UP000037046"/>
    </source>
</evidence>
<keyword evidence="3" id="KW-0285">Flavoprotein</keyword>
<protein>
    <submittedName>
        <fullName evidence="6">Putative FAD-linked oxidoreductase</fullName>
        <ecNumber evidence="6">1.-.-.-</ecNumber>
    </submittedName>
</protein>
<dbReference type="InterPro" id="IPR004113">
    <property type="entry name" value="FAD-bd_oxidored_4_C"/>
</dbReference>
<dbReference type="InterPro" id="IPR016171">
    <property type="entry name" value="Vanillyl_alc_oxidase_C-sub2"/>
</dbReference>
<dbReference type="SUPFAM" id="SSF56176">
    <property type="entry name" value="FAD-binding/transporter-associated domain-like"/>
    <property type="match status" value="1"/>
</dbReference>
<dbReference type="EMBL" id="LGVV01000030">
    <property type="protein sequence ID" value="KNX41169.1"/>
    <property type="molecule type" value="Genomic_DNA"/>
</dbReference>
<dbReference type="InterPro" id="IPR016169">
    <property type="entry name" value="FAD-bd_PCMH_sub2"/>
</dbReference>
<evidence type="ECO:0000256" key="3">
    <source>
        <dbReference type="ARBA" id="ARBA00022630"/>
    </source>
</evidence>
<accession>A0A0L6CTR9</accession>
<sequence length="493" mass="52525">MPTFAELVAARALPQYRRMTRTSDPALEELRSLIGARHVLTGTDMPPWSRDWAGHTEWQPRAVLQPADAQEVAAILRLANGCGLPVVPVSGNTNLVKATHANGTLMLSLARLNAIREIRPEARIAVVEAGVIVEALQHAAEAHDLLFPLSFGARGSAMVGGVLSTNAGGANVLRYGNTRDLCLGLEVVTPTGEVMNLMSALHKNNAGYDLRHLMIGAEGTLGIITAAVFKLFPRVRAHATAMVAVPSVGVALQLLNRLQDDTGGAVEAFEYMPRSFLDALLQRFPDIRPPFAERHAVNVLVELGARAPRDVTPGADGELPVVTQLEAVLAAGYEAGEVLDATVAQNAAQRAEIWARREASAQILRMRSPVVENDIAVATDRMEVLLERIETVSRAIDPGVENTGVAHLGDGNLHYVGWPSRDDPALCRAIQEAVEAEVIALGGSFSAEHGIGLSKRPAMAAHKDPVALATMRAIKAALDPNGILNPGKVLPDL</sequence>
<dbReference type="Gene3D" id="3.30.70.2190">
    <property type="match status" value="1"/>
</dbReference>
<evidence type="ECO:0000259" key="5">
    <source>
        <dbReference type="PROSITE" id="PS51387"/>
    </source>
</evidence>
<dbReference type="InterPro" id="IPR006094">
    <property type="entry name" value="Oxid_FAD_bind_N"/>
</dbReference>
<keyword evidence="4" id="KW-0274">FAD</keyword>
<dbReference type="Pfam" id="PF02913">
    <property type="entry name" value="FAD-oxidase_C"/>
    <property type="match status" value="1"/>
</dbReference>
<dbReference type="STRING" id="74031.SAMN04488077_10726"/>
<gene>
    <name evidence="6" type="ORF">ROTO_22870</name>
</gene>
<reference evidence="7" key="1">
    <citation type="submission" date="2015-07" db="EMBL/GenBank/DDBJ databases">
        <title>Draft Genome Sequence of Roseovarius tolerans EL-164, a producer of N-Acylated Alanine Methyl Esters (NAMEs).</title>
        <authorList>
            <person name="Voget S."/>
            <person name="Bruns H."/>
            <person name="Wagner-Doebler I."/>
            <person name="Schulz S."/>
            <person name="Daniel R."/>
        </authorList>
    </citation>
    <scope>NUCLEOTIDE SEQUENCE [LARGE SCALE GENOMIC DNA]</scope>
    <source>
        <strain evidence="7">EL-164</strain>
    </source>
</reference>
<dbReference type="Gene3D" id="3.30.70.2740">
    <property type="match status" value="1"/>
</dbReference>
<evidence type="ECO:0000313" key="6">
    <source>
        <dbReference type="EMBL" id="KNX41169.1"/>
    </source>
</evidence>
<dbReference type="PATRIC" id="fig|74031.6.peg.2334"/>
<dbReference type="PROSITE" id="PS51387">
    <property type="entry name" value="FAD_PCMH"/>
    <property type="match status" value="1"/>
</dbReference>
<dbReference type="Gene3D" id="1.10.45.10">
    <property type="entry name" value="Vanillyl-alcohol Oxidase, Chain A, domain 4"/>
    <property type="match status" value="1"/>
</dbReference>
<evidence type="ECO:0000256" key="1">
    <source>
        <dbReference type="ARBA" id="ARBA00001974"/>
    </source>
</evidence>
<dbReference type="AlphaFoldDB" id="A0A0L6CTR9"/>
<evidence type="ECO:0000256" key="2">
    <source>
        <dbReference type="ARBA" id="ARBA00008000"/>
    </source>
</evidence>
<keyword evidence="7" id="KW-1185">Reference proteome</keyword>
<comment type="caution">
    <text evidence="6">The sequence shown here is derived from an EMBL/GenBank/DDBJ whole genome shotgun (WGS) entry which is preliminary data.</text>
</comment>
<dbReference type="EC" id="1.-.-.-" evidence="6"/>
<dbReference type="GO" id="GO:0071949">
    <property type="term" value="F:FAD binding"/>
    <property type="evidence" value="ECO:0007669"/>
    <property type="project" value="InterPro"/>
</dbReference>
<keyword evidence="6" id="KW-0560">Oxidoreductase</keyword>
<dbReference type="SUPFAM" id="SSF55103">
    <property type="entry name" value="FAD-linked oxidases, C-terminal domain"/>
    <property type="match status" value="1"/>
</dbReference>
<comment type="similarity">
    <text evidence="2">Belongs to the FAD-binding oxidoreductase/transferase type 4 family.</text>
</comment>
<evidence type="ECO:0000256" key="4">
    <source>
        <dbReference type="ARBA" id="ARBA00022827"/>
    </source>
</evidence>
<feature type="domain" description="FAD-binding PCMH-type" evidence="5">
    <location>
        <begin position="56"/>
        <end position="234"/>
    </location>
</feature>
<proteinExistence type="inferred from homology"/>
<dbReference type="InterPro" id="IPR016167">
    <property type="entry name" value="FAD-bd_PCMH_sub1"/>
</dbReference>
<dbReference type="GO" id="GO:0022904">
    <property type="term" value="P:respiratory electron transport chain"/>
    <property type="evidence" value="ECO:0007669"/>
    <property type="project" value="TreeGrafter"/>
</dbReference>
<dbReference type="InterPro" id="IPR051264">
    <property type="entry name" value="FAD-oxidored/transferase_4"/>
</dbReference>
<dbReference type="Gene3D" id="3.30.43.10">
    <property type="entry name" value="Uridine Diphospho-n-acetylenolpyruvylglucosamine Reductase, domain 2"/>
    <property type="match status" value="1"/>
</dbReference>
<dbReference type="Pfam" id="PF01565">
    <property type="entry name" value="FAD_binding_4"/>
    <property type="match status" value="1"/>
</dbReference>
<name>A0A0L6CTR9_9RHOB</name>
<dbReference type="FunFam" id="1.10.45.10:FF:000001">
    <property type="entry name" value="D-lactate dehydrogenase mitochondrial"/>
    <property type="match status" value="1"/>
</dbReference>
<dbReference type="Gene3D" id="3.30.465.10">
    <property type="match status" value="1"/>
</dbReference>
<organism evidence="6 7">
    <name type="scientific">Roseovarius tolerans</name>
    <dbReference type="NCBI Taxonomy" id="74031"/>
    <lineage>
        <taxon>Bacteria</taxon>
        <taxon>Pseudomonadati</taxon>
        <taxon>Pseudomonadota</taxon>
        <taxon>Alphaproteobacteria</taxon>
        <taxon>Rhodobacterales</taxon>
        <taxon>Roseobacteraceae</taxon>
        <taxon>Roseovarius</taxon>
    </lineage>
</organism>
<dbReference type="InterPro" id="IPR016166">
    <property type="entry name" value="FAD-bd_PCMH"/>
</dbReference>
<dbReference type="PANTHER" id="PTHR43716">
    <property type="entry name" value="D-2-HYDROXYGLUTARATE DEHYDROGENASE, MITOCHONDRIAL"/>
    <property type="match status" value="1"/>
</dbReference>
<dbReference type="GO" id="GO:0016491">
    <property type="term" value="F:oxidoreductase activity"/>
    <property type="evidence" value="ECO:0007669"/>
    <property type="project" value="UniProtKB-KW"/>
</dbReference>
<dbReference type="PANTHER" id="PTHR43716:SF2">
    <property type="entry name" value="BLL6224 PROTEIN"/>
    <property type="match status" value="1"/>
</dbReference>
<comment type="cofactor">
    <cofactor evidence="1">
        <name>FAD</name>
        <dbReference type="ChEBI" id="CHEBI:57692"/>
    </cofactor>
</comment>